<keyword evidence="1" id="KW-0328">Glycosyltransferase</keyword>
<protein>
    <submittedName>
        <fullName evidence="4">Glycosyltransferase involved in cell wall bisynthesis</fullName>
    </submittedName>
</protein>
<proteinExistence type="predicted"/>
<dbReference type="Pfam" id="PF13439">
    <property type="entry name" value="Glyco_transf_4"/>
    <property type="match status" value="1"/>
</dbReference>
<name>A0A1M7YFT2_9BACT</name>
<dbReference type="AlphaFoldDB" id="A0A1M7YFT2"/>
<dbReference type="SUPFAM" id="SSF53756">
    <property type="entry name" value="UDP-Glycosyltransferase/glycogen phosphorylase"/>
    <property type="match status" value="1"/>
</dbReference>
<evidence type="ECO:0000256" key="2">
    <source>
        <dbReference type="ARBA" id="ARBA00022679"/>
    </source>
</evidence>
<dbReference type="RefSeq" id="WP_073615463.1">
    <property type="nucleotide sequence ID" value="NZ_FRFE01000025.1"/>
</dbReference>
<dbReference type="Pfam" id="PF13692">
    <property type="entry name" value="Glyco_trans_1_4"/>
    <property type="match status" value="1"/>
</dbReference>
<dbReference type="PANTHER" id="PTHR12526:SF629">
    <property type="entry name" value="TEICHURONIC ACID BIOSYNTHESIS GLYCOSYLTRANSFERASE TUAH-RELATED"/>
    <property type="match status" value="1"/>
</dbReference>
<organism evidence="4 5">
    <name type="scientific">Desulfopila aestuarii DSM 18488</name>
    <dbReference type="NCBI Taxonomy" id="1121416"/>
    <lineage>
        <taxon>Bacteria</taxon>
        <taxon>Pseudomonadati</taxon>
        <taxon>Thermodesulfobacteriota</taxon>
        <taxon>Desulfobulbia</taxon>
        <taxon>Desulfobulbales</taxon>
        <taxon>Desulfocapsaceae</taxon>
        <taxon>Desulfopila</taxon>
    </lineage>
</organism>
<evidence type="ECO:0000313" key="5">
    <source>
        <dbReference type="Proteomes" id="UP000184603"/>
    </source>
</evidence>
<sequence>MSTNTHKSQEALINHNLSKSICIVAHFAYGSLVGDLSGHIGGVERQTSSLALWLAKNGYKVRILTWDEGQREIEDVNGVTVIKMCPQNSGLPILRFFHPRWTSLCQALKKANADIYYQNCAEYVTGQVSLWCKLNNRKFVYSVASDPDCLLDLPKMKSYREKVLYRYGLHNANKIIVQTKKQQKMILENFGRNSEIINMPCQGLSISTSPSKFEERYANRILWVGRIAPVKRLEWLLDIADMAPDLFFEIIGPLDNSEYSLSLTQRISKMPNVYFRGAKGRSELSAYYSNCALLCCTSSYEGFPNTFLEAWSYGMPVVSTIDPDNLIKSKHLGDTGASPKELLSSILLLLNDPSRWKSASLSARNYYLQNHNEDNILPLLVNTIFNHKN</sequence>
<dbReference type="PANTHER" id="PTHR12526">
    <property type="entry name" value="GLYCOSYLTRANSFERASE"/>
    <property type="match status" value="1"/>
</dbReference>
<keyword evidence="5" id="KW-1185">Reference proteome</keyword>
<accession>A0A1M7YFT2</accession>
<keyword evidence="2 4" id="KW-0808">Transferase</keyword>
<dbReference type="Proteomes" id="UP000184603">
    <property type="component" value="Unassembled WGS sequence"/>
</dbReference>
<evidence type="ECO:0000256" key="1">
    <source>
        <dbReference type="ARBA" id="ARBA00022676"/>
    </source>
</evidence>
<dbReference type="EMBL" id="FRFE01000025">
    <property type="protein sequence ID" value="SHO51473.1"/>
    <property type="molecule type" value="Genomic_DNA"/>
</dbReference>
<dbReference type="GO" id="GO:0016757">
    <property type="term" value="F:glycosyltransferase activity"/>
    <property type="evidence" value="ECO:0007669"/>
    <property type="project" value="UniProtKB-KW"/>
</dbReference>
<dbReference type="InterPro" id="IPR028098">
    <property type="entry name" value="Glyco_trans_4-like_N"/>
</dbReference>
<evidence type="ECO:0000313" key="4">
    <source>
        <dbReference type="EMBL" id="SHO51473.1"/>
    </source>
</evidence>
<dbReference type="OrthoDB" id="9775208at2"/>
<evidence type="ECO:0000259" key="3">
    <source>
        <dbReference type="Pfam" id="PF13439"/>
    </source>
</evidence>
<gene>
    <name evidence="4" type="ORF">SAMN02745220_04029</name>
</gene>
<feature type="domain" description="Glycosyltransferase subfamily 4-like N-terminal" evidence="3">
    <location>
        <begin position="40"/>
        <end position="193"/>
    </location>
</feature>
<reference evidence="4 5" key="1">
    <citation type="submission" date="2016-12" db="EMBL/GenBank/DDBJ databases">
        <authorList>
            <person name="Song W.-J."/>
            <person name="Kurnit D.M."/>
        </authorList>
    </citation>
    <scope>NUCLEOTIDE SEQUENCE [LARGE SCALE GENOMIC DNA]</scope>
    <source>
        <strain evidence="4 5">DSM 18488</strain>
    </source>
</reference>
<dbReference type="Gene3D" id="3.40.50.2000">
    <property type="entry name" value="Glycogen Phosphorylase B"/>
    <property type="match status" value="2"/>
</dbReference>
<dbReference type="STRING" id="1121416.SAMN02745220_04029"/>